<dbReference type="Proteomes" id="UP000238358">
    <property type="component" value="Chromosome"/>
</dbReference>
<gene>
    <name evidence="2" type="ORF">C6Y28_07995</name>
</gene>
<sequence>MKVRGKAREITVTQRSLADAIGLTPPRISQLIQEGVVIRDEKDKSGGVFLVQSILNYKDATKGNGGDEDIDYMTEKARHEKTKREIAELRLAKMEHRVYSAKTVELVMTEMLSNLRTQLLGLPTKLAPQLEGKTKEEIYARLTKELEEKLSELSEYSPDLFTDEEVEEEDEP</sequence>
<evidence type="ECO:0000313" key="3">
    <source>
        <dbReference type="Proteomes" id="UP000238358"/>
    </source>
</evidence>
<evidence type="ECO:0000256" key="1">
    <source>
        <dbReference type="SAM" id="MobiDB-lite"/>
    </source>
</evidence>
<dbReference type="AlphaFoldDB" id="A0A2S0M7V6"/>
<feature type="compositionally biased region" description="Acidic residues" evidence="1">
    <location>
        <begin position="161"/>
        <end position="172"/>
    </location>
</feature>
<feature type="region of interest" description="Disordered" evidence="1">
    <location>
        <begin position="153"/>
        <end position="172"/>
    </location>
</feature>
<accession>A0A2S0M7V6</accession>
<dbReference type="EMBL" id="CP027569">
    <property type="protein sequence ID" value="AVO27548.1"/>
    <property type="molecule type" value="Genomic_DNA"/>
</dbReference>
<protein>
    <recommendedName>
        <fullName evidence="4">Phage DNA packaging protein, Nu1 subunit of terminase</fullName>
    </recommendedName>
</protein>
<evidence type="ECO:0008006" key="4">
    <source>
        <dbReference type="Google" id="ProtNLM"/>
    </source>
</evidence>
<dbReference type="RefSeq" id="WP_027895462.1">
    <property type="nucleotide sequence ID" value="NZ_CAMIZF010000034.1"/>
</dbReference>
<dbReference type="OrthoDB" id="1667366at2"/>
<reference evidence="2 3" key="1">
    <citation type="journal article" date="2018" name="Genome Announc.">
        <title>Complete genomes of two Megasphaera elsdenii strains, NCIMB 702410 and ATCC 25940.</title>
        <authorList>
            <person name="Hatmaker E.A."/>
            <person name="O'Dell K."/>
            <person name="Riley L.A."/>
            <person name="Klingeman D.M."/>
            <person name="Guss A.M."/>
        </authorList>
    </citation>
    <scope>NUCLEOTIDE SEQUENCE [LARGE SCALE GENOMIC DNA]</scope>
    <source>
        <strain evidence="2 3">NCIMB702410</strain>
    </source>
</reference>
<proteinExistence type="predicted"/>
<organism evidence="2 3">
    <name type="scientific">Megasphaera elsdenii</name>
    <dbReference type="NCBI Taxonomy" id="907"/>
    <lineage>
        <taxon>Bacteria</taxon>
        <taxon>Bacillati</taxon>
        <taxon>Bacillota</taxon>
        <taxon>Negativicutes</taxon>
        <taxon>Veillonellales</taxon>
        <taxon>Veillonellaceae</taxon>
        <taxon>Megasphaera</taxon>
    </lineage>
</organism>
<evidence type="ECO:0000313" key="2">
    <source>
        <dbReference type="EMBL" id="AVO27548.1"/>
    </source>
</evidence>
<name>A0A2S0M7V6_MEGEL</name>